<dbReference type="Proteomes" id="UP000807342">
    <property type="component" value="Unassembled WGS sequence"/>
</dbReference>
<feature type="region of interest" description="Disordered" evidence="1">
    <location>
        <begin position="311"/>
        <end position="391"/>
    </location>
</feature>
<feature type="region of interest" description="Disordered" evidence="1">
    <location>
        <begin position="440"/>
        <end position="590"/>
    </location>
</feature>
<evidence type="ECO:0000313" key="2">
    <source>
        <dbReference type="EMBL" id="KAF9454891.1"/>
    </source>
</evidence>
<dbReference type="PANTHER" id="PTHR37287:SF1">
    <property type="entry name" value="INO EIGHTY SUBUNIT 1"/>
    <property type="match status" value="1"/>
</dbReference>
<comment type="caution">
    <text evidence="2">The sequence shown here is derived from an EMBL/GenBank/DDBJ whole genome shotgun (WGS) entry which is preliminary data.</text>
</comment>
<keyword evidence="3" id="KW-1185">Reference proteome</keyword>
<feature type="compositionally biased region" description="Low complexity" evidence="1">
    <location>
        <begin position="555"/>
        <end position="576"/>
    </location>
</feature>
<evidence type="ECO:0000256" key="1">
    <source>
        <dbReference type="SAM" id="MobiDB-lite"/>
    </source>
</evidence>
<evidence type="ECO:0000313" key="3">
    <source>
        <dbReference type="Proteomes" id="UP000807342"/>
    </source>
</evidence>
<gene>
    <name evidence="2" type="ORF">P691DRAFT_715838</name>
</gene>
<feature type="compositionally biased region" description="Basic residues" evidence="1">
    <location>
        <begin position="458"/>
        <end position="479"/>
    </location>
</feature>
<reference evidence="2" key="1">
    <citation type="submission" date="2020-11" db="EMBL/GenBank/DDBJ databases">
        <authorList>
            <consortium name="DOE Joint Genome Institute"/>
            <person name="Ahrendt S."/>
            <person name="Riley R."/>
            <person name="Andreopoulos W."/>
            <person name="Labutti K."/>
            <person name="Pangilinan J."/>
            <person name="Ruiz-Duenas F.J."/>
            <person name="Barrasa J.M."/>
            <person name="Sanchez-Garcia M."/>
            <person name="Camarero S."/>
            <person name="Miyauchi S."/>
            <person name="Serrano A."/>
            <person name="Linde D."/>
            <person name="Babiker R."/>
            <person name="Drula E."/>
            <person name="Ayuso-Fernandez I."/>
            <person name="Pacheco R."/>
            <person name="Padilla G."/>
            <person name="Ferreira P."/>
            <person name="Barriuso J."/>
            <person name="Kellner H."/>
            <person name="Castanera R."/>
            <person name="Alfaro M."/>
            <person name="Ramirez L."/>
            <person name="Pisabarro A.G."/>
            <person name="Kuo A."/>
            <person name="Tritt A."/>
            <person name="Lipzen A."/>
            <person name="He G."/>
            <person name="Yan M."/>
            <person name="Ng V."/>
            <person name="Cullen D."/>
            <person name="Martin F."/>
            <person name="Rosso M.-N."/>
            <person name="Henrissat B."/>
            <person name="Hibbett D."/>
            <person name="Martinez A.T."/>
            <person name="Grigoriev I.V."/>
        </authorList>
    </citation>
    <scope>NUCLEOTIDE SEQUENCE</scope>
    <source>
        <strain evidence="2">MF-IS2</strain>
    </source>
</reference>
<evidence type="ECO:0008006" key="4">
    <source>
        <dbReference type="Google" id="ProtNLM"/>
    </source>
</evidence>
<feature type="compositionally biased region" description="Acidic residues" evidence="1">
    <location>
        <begin position="498"/>
        <end position="508"/>
    </location>
</feature>
<dbReference type="PANTHER" id="PTHR37287">
    <property type="entry name" value="INO EIGHTY SUBUNIT 1"/>
    <property type="match status" value="1"/>
</dbReference>
<dbReference type="AlphaFoldDB" id="A0A9P5XT15"/>
<name>A0A9P5XT15_9AGAR</name>
<dbReference type="GO" id="GO:0031011">
    <property type="term" value="C:Ino80 complex"/>
    <property type="evidence" value="ECO:0007669"/>
    <property type="project" value="InterPro"/>
</dbReference>
<dbReference type="OrthoDB" id="5413003at2759"/>
<dbReference type="EMBL" id="MU151051">
    <property type="protein sequence ID" value="KAF9454891.1"/>
    <property type="molecule type" value="Genomic_DNA"/>
</dbReference>
<dbReference type="InterPro" id="IPR038014">
    <property type="entry name" value="Ies1"/>
</dbReference>
<protein>
    <recommendedName>
        <fullName evidence="4">Ino eighty subunit 1</fullName>
    </recommendedName>
</protein>
<organism evidence="2 3">
    <name type="scientific">Macrolepiota fuliginosa MF-IS2</name>
    <dbReference type="NCBI Taxonomy" id="1400762"/>
    <lineage>
        <taxon>Eukaryota</taxon>
        <taxon>Fungi</taxon>
        <taxon>Dikarya</taxon>
        <taxon>Basidiomycota</taxon>
        <taxon>Agaricomycotina</taxon>
        <taxon>Agaricomycetes</taxon>
        <taxon>Agaricomycetidae</taxon>
        <taxon>Agaricales</taxon>
        <taxon>Agaricineae</taxon>
        <taxon>Agaricaceae</taxon>
        <taxon>Macrolepiota</taxon>
    </lineage>
</organism>
<feature type="compositionally biased region" description="Polar residues" evidence="1">
    <location>
        <begin position="535"/>
        <end position="546"/>
    </location>
</feature>
<feature type="compositionally biased region" description="Basic and acidic residues" evidence="1">
    <location>
        <begin position="339"/>
        <end position="348"/>
    </location>
</feature>
<sequence length="590" mass="66776">MASTSATGSNLPAWPPDPIPPVGYLSRKALPIKRNDAEPLTREDVQFDLLNYIFSDTTAAFTSTTPGKTARISFSELYINALYSSAKCSKVLKDKMIDTPAFATELAKFSLLTNVGRINTTMAFFPEMKTALRTYHPVPSLQKTDGNAQDAPRIKNCLKAALLPHELKTVPPSTPEEILSKNQAGQKPPTSVVNLIFVLANHAAPLAVVHFDGSLNFLDIFLPKKGLASVDRARVFLWLIYYYLEDSDGSNPWDDEYSRTNRPRAPKMRYLTEVEQHSENVDTQEEVEWGRKMTAQRNLFLQRLVASVENEKKPRNTALPHFVPGPEASNAPRPRSNRPSHDAPKDDLGFMYYVPGPNREREPPPPPVHPQSPAAPVIDQPRRYSYTGPRHHGEERTMLEQAWHIVNTTDPLADSDDDEIMEDNVRQDYRRRLDVINRVFGPPSALPQHQRRSEHLQQHHQHHHQRHHSQPQQRHHQQHQAHELQDQRPRGPQRQEQSEEQPEPDFEDFPYHSPGLHPHHRSAQYVPPRYEPGHYSSTSGPPSRGSQVPALAIRTSNSNNSSGPAPSSMSSTSPSTRNIIRIPRSSAFRK</sequence>
<accession>A0A9P5XT15</accession>
<feature type="compositionally biased region" description="Basic and acidic residues" evidence="1">
    <location>
        <begin position="480"/>
        <end position="489"/>
    </location>
</feature>
<proteinExistence type="predicted"/>